<gene>
    <name evidence="4" type="ORF">D1223_16335</name>
</gene>
<proteinExistence type="predicted"/>
<evidence type="ECO:0000313" key="4">
    <source>
        <dbReference type="EMBL" id="RIJ26541.1"/>
    </source>
</evidence>
<protein>
    <submittedName>
        <fullName evidence="4">Class I SAM-dependent methyltransferase</fullName>
    </submittedName>
</protein>
<dbReference type="SUPFAM" id="SSF53335">
    <property type="entry name" value="S-adenosyl-L-methionine-dependent methyltransferases"/>
    <property type="match status" value="1"/>
</dbReference>
<comment type="caution">
    <text evidence="4">The sequence shown here is derived from an EMBL/GenBank/DDBJ whole genome shotgun (WGS) entry which is preliminary data.</text>
</comment>
<dbReference type="InterPro" id="IPR026170">
    <property type="entry name" value="FAM173A/B"/>
</dbReference>
<dbReference type="PANTHER" id="PTHR13610:SF11">
    <property type="entry name" value="METHYLTRANSFERASE DOMAIN-CONTAINING PROTEIN"/>
    <property type="match status" value="1"/>
</dbReference>
<dbReference type="EMBL" id="QWFX01000016">
    <property type="protein sequence ID" value="RIJ26541.1"/>
    <property type="molecule type" value="Genomic_DNA"/>
</dbReference>
<name>A0A399R7S8_9PROT</name>
<evidence type="ECO:0000256" key="3">
    <source>
        <dbReference type="ARBA" id="ARBA00022691"/>
    </source>
</evidence>
<keyword evidence="2 4" id="KW-0808">Transferase</keyword>
<keyword evidence="1 4" id="KW-0489">Methyltransferase</keyword>
<dbReference type="Proteomes" id="UP000266385">
    <property type="component" value="Unassembled WGS sequence"/>
</dbReference>
<reference evidence="4 5" key="1">
    <citation type="submission" date="2018-08" db="EMBL/GenBank/DDBJ databases">
        <title>Henriciella mobilis sp. nov., isolated from seawater.</title>
        <authorList>
            <person name="Cheng H."/>
            <person name="Wu Y.-H."/>
            <person name="Xu X.-W."/>
            <person name="Guo L.-L."/>
        </authorList>
    </citation>
    <scope>NUCLEOTIDE SEQUENCE [LARGE SCALE GENOMIC DNA]</scope>
    <source>
        <strain evidence="4 5">JN25</strain>
    </source>
</reference>
<keyword evidence="5" id="KW-1185">Reference proteome</keyword>
<organism evidence="4 5">
    <name type="scientific">Henriciella mobilis</name>
    <dbReference type="NCBI Taxonomy" id="2305467"/>
    <lineage>
        <taxon>Bacteria</taxon>
        <taxon>Pseudomonadati</taxon>
        <taxon>Pseudomonadota</taxon>
        <taxon>Alphaproteobacteria</taxon>
        <taxon>Hyphomonadales</taxon>
        <taxon>Hyphomonadaceae</taxon>
        <taxon>Henriciella</taxon>
    </lineage>
</organism>
<sequence length="254" mass="28802">MTTMTRTKIAQTLKEDGLSGVARRVHAGLIFRYHETFNSRFDTIHAIDTRTSVALETLDFEHQHKAHAIDYEPTPIKLVEALLKPSRARASSTTFLDLGCGKGRVLIKAAELGFDRLIGVEFAGEIAEAARYNLGQVFRSSPGISWTIISQDAATYSPPESDLIVFLYNPFTQPVMEGVVNWIEAHIDRGYRVEIIYYNSQCRSLFDDCNRLKVTPFPWLVKLQLRFLSWHAAVKYLSVAGDRNESYRGTERQV</sequence>
<dbReference type="GO" id="GO:0016279">
    <property type="term" value="F:protein-lysine N-methyltransferase activity"/>
    <property type="evidence" value="ECO:0007669"/>
    <property type="project" value="InterPro"/>
</dbReference>
<dbReference type="CDD" id="cd02440">
    <property type="entry name" value="AdoMet_MTases"/>
    <property type="match status" value="1"/>
</dbReference>
<dbReference type="GO" id="GO:0032259">
    <property type="term" value="P:methylation"/>
    <property type="evidence" value="ECO:0007669"/>
    <property type="project" value="UniProtKB-KW"/>
</dbReference>
<evidence type="ECO:0000256" key="2">
    <source>
        <dbReference type="ARBA" id="ARBA00022679"/>
    </source>
</evidence>
<evidence type="ECO:0000313" key="5">
    <source>
        <dbReference type="Proteomes" id="UP000266385"/>
    </source>
</evidence>
<dbReference type="PANTHER" id="PTHR13610">
    <property type="entry name" value="METHYLTRANSFERASE DOMAIN-CONTAINING PROTEIN"/>
    <property type="match status" value="1"/>
</dbReference>
<keyword evidence="3" id="KW-0949">S-adenosyl-L-methionine</keyword>
<dbReference type="InterPro" id="IPR029063">
    <property type="entry name" value="SAM-dependent_MTases_sf"/>
</dbReference>
<accession>A0A399R7S8</accession>
<evidence type="ECO:0000256" key="1">
    <source>
        <dbReference type="ARBA" id="ARBA00022603"/>
    </source>
</evidence>
<dbReference type="Gene3D" id="3.40.50.150">
    <property type="entry name" value="Vaccinia Virus protein VP39"/>
    <property type="match status" value="1"/>
</dbReference>
<dbReference type="AlphaFoldDB" id="A0A399R7S8"/>